<dbReference type="EMBL" id="CP034465">
    <property type="protein sequence ID" value="AZP04856.1"/>
    <property type="molecule type" value="Genomic_DNA"/>
</dbReference>
<dbReference type="InterPro" id="IPR011051">
    <property type="entry name" value="RmlC_Cupin_sf"/>
</dbReference>
<dbReference type="KEGG" id="jeh:EJN90_09500"/>
<dbReference type="Proteomes" id="UP000273326">
    <property type="component" value="Chromosome"/>
</dbReference>
<keyword evidence="1" id="KW-0805">Transcription regulation</keyword>
<evidence type="ECO:0000256" key="1">
    <source>
        <dbReference type="ARBA" id="ARBA00023015"/>
    </source>
</evidence>
<reference evidence="6" key="1">
    <citation type="submission" date="2018-12" db="EMBL/GenBank/DDBJ databases">
        <title>Complete genome sequencing of Jeotgalibaca sp. H21T32.</title>
        <authorList>
            <person name="Bae J.-W."/>
            <person name="Lee S.-Y."/>
        </authorList>
    </citation>
    <scope>NUCLEOTIDE SEQUENCE [LARGE SCALE GENOMIC DNA]</scope>
    <source>
        <strain evidence="6">H21T32</strain>
    </source>
</reference>
<dbReference type="SUPFAM" id="SSF46689">
    <property type="entry name" value="Homeodomain-like"/>
    <property type="match status" value="2"/>
</dbReference>
<dbReference type="OrthoDB" id="9801123at2"/>
<dbReference type="PANTHER" id="PTHR43280">
    <property type="entry name" value="ARAC-FAMILY TRANSCRIPTIONAL REGULATOR"/>
    <property type="match status" value="1"/>
</dbReference>
<dbReference type="InterPro" id="IPR009057">
    <property type="entry name" value="Homeodomain-like_sf"/>
</dbReference>
<evidence type="ECO:0000313" key="5">
    <source>
        <dbReference type="EMBL" id="AZP04856.1"/>
    </source>
</evidence>
<evidence type="ECO:0000259" key="4">
    <source>
        <dbReference type="PROSITE" id="PS01124"/>
    </source>
</evidence>
<keyword evidence="3" id="KW-0804">Transcription</keyword>
<dbReference type="InterPro" id="IPR018060">
    <property type="entry name" value="HTH_AraC"/>
</dbReference>
<dbReference type="PROSITE" id="PS01124">
    <property type="entry name" value="HTH_ARAC_FAMILY_2"/>
    <property type="match status" value="1"/>
</dbReference>
<dbReference type="Pfam" id="PF07883">
    <property type="entry name" value="Cupin_2"/>
    <property type="match status" value="1"/>
</dbReference>
<protein>
    <submittedName>
        <fullName evidence="5">AraC family transcriptional regulator</fullName>
    </submittedName>
</protein>
<feature type="domain" description="HTH araC/xylS-type" evidence="4">
    <location>
        <begin position="174"/>
        <end position="272"/>
    </location>
</feature>
<evidence type="ECO:0000256" key="3">
    <source>
        <dbReference type="ARBA" id="ARBA00023163"/>
    </source>
</evidence>
<dbReference type="AlphaFoldDB" id="A0A3S9HBW0"/>
<sequence length="285" mass="33854">MEIVDTQNYEKIYIDENQGFFLFSFQAKDINRIIPMHFHKEIEVLYCISGKMKIWVEGKIIILQAGQFFVINSLVPHSTQSYEQGEFVVFYFHSKLFLDKEARINVWEQKEKQDIYQQEIKLIQQIFASTQKEDSYIVFHQRSLLNEFIYILLKEFSTNEVLDQRTKNRNKKIKDIIHLMQENYASQLTLEELARLSGYTATYLSRMIKESTGQTFSEYKKSLCLEHAINMIENTELTLEIIAQKSGFANEKSLRTAFKEAMLMTPREYIKKIKNDRNTIKKQLF</sequence>
<accession>A0A3S9HBW0</accession>
<proteinExistence type="predicted"/>
<evidence type="ECO:0000313" key="6">
    <source>
        <dbReference type="Proteomes" id="UP000273326"/>
    </source>
</evidence>
<organism evidence="5 6">
    <name type="scientific">Jeotgalibaca ciconiae</name>
    <dbReference type="NCBI Taxonomy" id="2496265"/>
    <lineage>
        <taxon>Bacteria</taxon>
        <taxon>Bacillati</taxon>
        <taxon>Bacillota</taxon>
        <taxon>Bacilli</taxon>
        <taxon>Lactobacillales</taxon>
        <taxon>Carnobacteriaceae</taxon>
        <taxon>Jeotgalibaca</taxon>
    </lineage>
</organism>
<dbReference type="Pfam" id="PF12833">
    <property type="entry name" value="HTH_18"/>
    <property type="match status" value="1"/>
</dbReference>
<name>A0A3S9HBW0_9LACT</name>
<dbReference type="Gene3D" id="2.60.120.10">
    <property type="entry name" value="Jelly Rolls"/>
    <property type="match status" value="1"/>
</dbReference>
<dbReference type="Gene3D" id="1.10.10.60">
    <property type="entry name" value="Homeodomain-like"/>
    <property type="match status" value="2"/>
</dbReference>
<dbReference type="GO" id="GO:0003700">
    <property type="term" value="F:DNA-binding transcription factor activity"/>
    <property type="evidence" value="ECO:0007669"/>
    <property type="project" value="InterPro"/>
</dbReference>
<dbReference type="CDD" id="cd02208">
    <property type="entry name" value="cupin_RmlC-like"/>
    <property type="match status" value="1"/>
</dbReference>
<dbReference type="SMART" id="SM00342">
    <property type="entry name" value="HTH_ARAC"/>
    <property type="match status" value="1"/>
</dbReference>
<dbReference type="InterPro" id="IPR013096">
    <property type="entry name" value="Cupin_2"/>
</dbReference>
<dbReference type="GO" id="GO:0043565">
    <property type="term" value="F:sequence-specific DNA binding"/>
    <property type="evidence" value="ECO:0007669"/>
    <property type="project" value="InterPro"/>
</dbReference>
<gene>
    <name evidence="5" type="ORF">EJN90_09500</name>
</gene>
<dbReference type="InterPro" id="IPR014710">
    <property type="entry name" value="RmlC-like_jellyroll"/>
</dbReference>
<dbReference type="SUPFAM" id="SSF51182">
    <property type="entry name" value="RmlC-like cupins"/>
    <property type="match status" value="1"/>
</dbReference>
<keyword evidence="6" id="KW-1185">Reference proteome</keyword>
<dbReference type="PANTHER" id="PTHR43280:SF2">
    <property type="entry name" value="HTH-TYPE TRANSCRIPTIONAL REGULATOR EXSA"/>
    <property type="match status" value="1"/>
</dbReference>
<evidence type="ECO:0000256" key="2">
    <source>
        <dbReference type="ARBA" id="ARBA00023125"/>
    </source>
</evidence>
<keyword evidence="2" id="KW-0238">DNA-binding</keyword>